<protein>
    <submittedName>
        <fullName evidence="1">Uncharacterized protein</fullName>
    </submittedName>
</protein>
<organism evidence="1">
    <name type="scientific">marine sediment metagenome</name>
    <dbReference type="NCBI Taxonomy" id="412755"/>
    <lineage>
        <taxon>unclassified sequences</taxon>
        <taxon>metagenomes</taxon>
        <taxon>ecological metagenomes</taxon>
    </lineage>
</organism>
<sequence length="95" mass="11316">MLEVALLAVALQMPVHKQVSMPMEGVTRLVCAIKRVIVVKPNGNQSRQWMAVLRPTYRDGKKWSYAYLHRKRYERAAQDCNMFHRRFKKMRARLR</sequence>
<comment type="caution">
    <text evidence="1">The sequence shown here is derived from an EMBL/GenBank/DDBJ whole genome shotgun (WGS) entry which is preliminary data.</text>
</comment>
<accession>A0A0F9DY03</accession>
<dbReference type="EMBL" id="LAZR01027115">
    <property type="protein sequence ID" value="KKL66713.1"/>
    <property type="molecule type" value="Genomic_DNA"/>
</dbReference>
<name>A0A0F9DY03_9ZZZZ</name>
<proteinExistence type="predicted"/>
<dbReference type="AlphaFoldDB" id="A0A0F9DY03"/>
<evidence type="ECO:0000313" key="1">
    <source>
        <dbReference type="EMBL" id="KKL66713.1"/>
    </source>
</evidence>
<reference evidence="1" key="1">
    <citation type="journal article" date="2015" name="Nature">
        <title>Complex archaea that bridge the gap between prokaryotes and eukaryotes.</title>
        <authorList>
            <person name="Spang A."/>
            <person name="Saw J.H."/>
            <person name="Jorgensen S.L."/>
            <person name="Zaremba-Niedzwiedzka K."/>
            <person name="Martijn J."/>
            <person name="Lind A.E."/>
            <person name="van Eijk R."/>
            <person name="Schleper C."/>
            <person name="Guy L."/>
            <person name="Ettema T.J."/>
        </authorList>
    </citation>
    <scope>NUCLEOTIDE SEQUENCE</scope>
</reference>
<gene>
    <name evidence="1" type="ORF">LCGC14_2142240</name>
</gene>